<feature type="non-terminal residue" evidence="2">
    <location>
        <position position="76"/>
    </location>
</feature>
<name>A0A061QYD9_9CHLO</name>
<evidence type="ECO:0000256" key="1">
    <source>
        <dbReference type="SAM" id="MobiDB-lite"/>
    </source>
</evidence>
<dbReference type="AlphaFoldDB" id="A0A061QYD9"/>
<accession>A0A061QYD9</accession>
<protein>
    <submittedName>
        <fullName evidence="2">Uncharacterized protein</fullName>
    </submittedName>
</protein>
<proteinExistence type="predicted"/>
<feature type="non-terminal residue" evidence="2">
    <location>
        <position position="1"/>
    </location>
</feature>
<organism evidence="2">
    <name type="scientific">Tetraselmis sp. GSL018</name>
    <dbReference type="NCBI Taxonomy" id="582737"/>
    <lineage>
        <taxon>Eukaryota</taxon>
        <taxon>Viridiplantae</taxon>
        <taxon>Chlorophyta</taxon>
        <taxon>core chlorophytes</taxon>
        <taxon>Chlorodendrophyceae</taxon>
        <taxon>Chlorodendrales</taxon>
        <taxon>Chlorodendraceae</taxon>
        <taxon>Tetraselmis</taxon>
    </lineage>
</organism>
<evidence type="ECO:0000313" key="2">
    <source>
        <dbReference type="EMBL" id="JAC63331.1"/>
    </source>
</evidence>
<feature type="region of interest" description="Disordered" evidence="1">
    <location>
        <begin position="1"/>
        <end position="76"/>
    </location>
</feature>
<sequence length="76" mass="7958">GGARRPPRPPGFAAGPRHTVPVHGGTQAVQQARRVFPGRGQSPGTATRAGNAPNPRAADLSFDLRRTLATAPVRRD</sequence>
<gene>
    <name evidence="2" type="ORF">TSPGSL018_20935</name>
</gene>
<reference evidence="2" key="1">
    <citation type="submission" date="2014-05" db="EMBL/GenBank/DDBJ databases">
        <title>The transcriptome of the halophilic microalga Tetraselmis sp. GSL018 isolated from the Great Salt Lake, Utah.</title>
        <authorList>
            <person name="Jinkerson R.E."/>
            <person name="D'Adamo S."/>
            <person name="Posewitz M.C."/>
        </authorList>
    </citation>
    <scope>NUCLEOTIDE SEQUENCE</scope>
    <source>
        <strain evidence="2">GSL018</strain>
    </source>
</reference>
<dbReference type="EMBL" id="GBEZ01023566">
    <property type="protein sequence ID" value="JAC63331.1"/>
    <property type="molecule type" value="Transcribed_RNA"/>
</dbReference>